<dbReference type="RefSeq" id="WP_379883966.1">
    <property type="nucleotide sequence ID" value="NZ_JBHTLP010000003.1"/>
</dbReference>
<gene>
    <name evidence="2" type="ORF">ACFQ4C_07045</name>
</gene>
<reference evidence="3" key="1">
    <citation type="journal article" date="2019" name="Int. J. Syst. Evol. Microbiol.">
        <title>The Global Catalogue of Microorganisms (GCM) 10K type strain sequencing project: providing services to taxonomists for standard genome sequencing and annotation.</title>
        <authorList>
            <consortium name="The Broad Institute Genomics Platform"/>
            <consortium name="The Broad Institute Genome Sequencing Center for Infectious Disease"/>
            <person name="Wu L."/>
            <person name="Ma J."/>
        </authorList>
    </citation>
    <scope>NUCLEOTIDE SEQUENCE [LARGE SCALE GENOMIC DNA]</scope>
    <source>
        <strain evidence="3">CCUG 55608</strain>
    </source>
</reference>
<feature type="signal peptide" evidence="1">
    <location>
        <begin position="1"/>
        <end position="24"/>
    </location>
</feature>
<evidence type="ECO:0000313" key="3">
    <source>
        <dbReference type="Proteomes" id="UP001597116"/>
    </source>
</evidence>
<organism evidence="2 3">
    <name type="scientific">Larkinella insperata</name>
    <dbReference type="NCBI Taxonomy" id="332158"/>
    <lineage>
        <taxon>Bacteria</taxon>
        <taxon>Pseudomonadati</taxon>
        <taxon>Bacteroidota</taxon>
        <taxon>Cytophagia</taxon>
        <taxon>Cytophagales</taxon>
        <taxon>Spirosomataceae</taxon>
        <taxon>Larkinella</taxon>
    </lineage>
</organism>
<dbReference type="Proteomes" id="UP001597116">
    <property type="component" value="Unassembled WGS sequence"/>
</dbReference>
<name>A0ABW3Q6R6_9BACT</name>
<feature type="chain" id="PRO_5045379183" evidence="1">
    <location>
        <begin position="25"/>
        <end position="163"/>
    </location>
</feature>
<evidence type="ECO:0000256" key="1">
    <source>
        <dbReference type="SAM" id="SignalP"/>
    </source>
</evidence>
<evidence type="ECO:0000313" key="2">
    <source>
        <dbReference type="EMBL" id="MFD1140857.1"/>
    </source>
</evidence>
<dbReference type="EMBL" id="JBHTLP010000003">
    <property type="protein sequence ID" value="MFD1140857.1"/>
    <property type="molecule type" value="Genomic_DNA"/>
</dbReference>
<accession>A0ABW3Q6R6</accession>
<proteinExistence type="predicted"/>
<sequence>MKHVFKSCFGMCLLLFVLARPALSQSFTPYDIQIKEDLSPKTLVNVERALRKGFNTTSPNIIEYRFKSKNALIPLTQIPVNGSSRRPELWVYYFIPRKNLVLNQEIEVQLGSIPGRVRKMTAWIACEDGIIVYDVTPEKNGLTPGNTLTVAPTIGGKLLAFRR</sequence>
<protein>
    <submittedName>
        <fullName evidence="2">Uncharacterized protein</fullName>
    </submittedName>
</protein>
<comment type="caution">
    <text evidence="2">The sequence shown here is derived from an EMBL/GenBank/DDBJ whole genome shotgun (WGS) entry which is preliminary data.</text>
</comment>
<keyword evidence="1" id="KW-0732">Signal</keyword>
<keyword evidence="3" id="KW-1185">Reference proteome</keyword>